<name>A0A1C9T7W0_SALET</name>
<evidence type="ECO:0000256" key="1">
    <source>
        <dbReference type="SAM" id="MobiDB-lite"/>
    </source>
</evidence>
<evidence type="ECO:0000259" key="2">
    <source>
        <dbReference type="Pfam" id="PF04986"/>
    </source>
</evidence>
<feature type="region of interest" description="Disordered" evidence="1">
    <location>
        <begin position="167"/>
        <end position="193"/>
    </location>
</feature>
<dbReference type="GO" id="GO:0006313">
    <property type="term" value="P:DNA transposition"/>
    <property type="evidence" value="ECO:0007669"/>
    <property type="project" value="InterPro"/>
</dbReference>
<dbReference type="InterPro" id="IPR007069">
    <property type="entry name" value="Transposase_32"/>
</dbReference>
<feature type="domain" description="Transposase IS801/IS1294" evidence="2">
    <location>
        <begin position="5"/>
        <end position="171"/>
    </location>
</feature>
<dbReference type="AlphaFoldDB" id="A0A1C9T7W0"/>
<proteinExistence type="predicted"/>
<organism evidence="3">
    <name type="scientific">Salmonella enterica subsp. enterica serovar Indiana</name>
    <dbReference type="NCBI Taxonomy" id="286783"/>
    <lineage>
        <taxon>Bacteria</taxon>
        <taxon>Pseudomonadati</taxon>
        <taxon>Pseudomonadota</taxon>
        <taxon>Gammaproteobacteria</taxon>
        <taxon>Enterobacterales</taxon>
        <taxon>Enterobacteriaceae</taxon>
        <taxon>Salmonella</taxon>
    </lineage>
</organism>
<dbReference type="Pfam" id="PF04986">
    <property type="entry name" value="Y2_Tnp"/>
    <property type="match status" value="1"/>
</dbReference>
<dbReference type="GO" id="GO:0003677">
    <property type="term" value="F:DNA binding"/>
    <property type="evidence" value="ECO:0007669"/>
    <property type="project" value="InterPro"/>
</dbReference>
<sequence>MPLTHTIAHRVGRYLERQGLLERDVENSYLASDAVDDDPMTPLLGHSITYRIAVGSQAGRKVFTLQTLPTSGDPFGDGIGKVAGSSLHAGVAARADERKKLERLCRYISRPAVSEKRLSLTRGGNVRYQLKTPYRDGTTHVIFEPLDFIARLAALVPKPRVNLTASTGVRTQQSAPGVGHAGKTGQGQQGQGG</sequence>
<accession>A0A1C9T7W0</accession>
<keyword evidence="3" id="KW-0614">Plasmid</keyword>
<dbReference type="GO" id="GO:0004803">
    <property type="term" value="F:transposase activity"/>
    <property type="evidence" value="ECO:0007669"/>
    <property type="project" value="InterPro"/>
</dbReference>
<protein>
    <submittedName>
        <fullName evidence="3">Mobile element protein</fullName>
    </submittedName>
</protein>
<feature type="compositionally biased region" description="Gly residues" evidence="1">
    <location>
        <begin position="179"/>
        <end position="193"/>
    </location>
</feature>
<evidence type="ECO:0000313" key="3">
    <source>
        <dbReference type="EMBL" id="AOR05977.1"/>
    </source>
</evidence>
<dbReference type="EMBL" id="KX421096">
    <property type="protein sequence ID" value="AOR05977.1"/>
    <property type="molecule type" value="Genomic_DNA"/>
</dbReference>
<geneLocation type="plasmid" evidence="3">
    <name>pA3T</name>
</geneLocation>
<reference evidence="3" key="1">
    <citation type="journal article" date="2016" name="Antimicrob. Agents Chemother.">
        <title>IncHI2 Plasmids Are The Key Vectors Responsible for OqxAB Transmission among Salmonella spp.</title>
        <authorList>
            <person name="Wong M.H."/>
            <person name="Chan E.W."/>
            <person name="Xie L."/>
            <person name="Li R."/>
            <person name="Chen S."/>
        </authorList>
    </citation>
    <scope>NUCLEOTIDE SEQUENCE</scope>
    <source>
        <strain evidence="3">A3</strain>
        <plasmid evidence="3">pA3T</plasmid>
    </source>
</reference>